<reference evidence="2" key="1">
    <citation type="submission" date="2021-01" db="EMBL/GenBank/DDBJ databases">
        <authorList>
            <consortium name="Aspergillus puulaauensis MK2 genome sequencing consortium"/>
            <person name="Kazuki M."/>
            <person name="Futagami T."/>
        </authorList>
    </citation>
    <scope>NUCLEOTIDE SEQUENCE</scope>
    <source>
        <strain evidence="2">MK2</strain>
    </source>
</reference>
<dbReference type="GeneID" id="64978480"/>
<name>A0A7R7XWZ4_9EURO</name>
<reference evidence="2" key="2">
    <citation type="submission" date="2021-02" db="EMBL/GenBank/DDBJ databases">
        <title>Aspergillus puulaauensis MK2 genome sequence.</title>
        <authorList>
            <person name="Futagami T."/>
            <person name="Mori K."/>
            <person name="Kadooka C."/>
            <person name="Tanaka T."/>
        </authorList>
    </citation>
    <scope>NUCLEOTIDE SEQUENCE</scope>
    <source>
        <strain evidence="2">MK2</strain>
    </source>
</reference>
<sequence>MLESAPINSSRGRSSQTWTCSFLQFIIVLNLCRVSVLRRSADLPPPFLPRFLPLSLSRVSLLSFSAQLQRPFFDFFLYILIYFLSFIFAVHNFNALSSALTPPG</sequence>
<feature type="transmembrane region" description="Helical" evidence="1">
    <location>
        <begin position="21"/>
        <end position="41"/>
    </location>
</feature>
<evidence type="ECO:0000313" key="3">
    <source>
        <dbReference type="Proteomes" id="UP000654913"/>
    </source>
</evidence>
<organism evidence="2 3">
    <name type="scientific">Aspergillus puulaauensis</name>
    <dbReference type="NCBI Taxonomy" id="1220207"/>
    <lineage>
        <taxon>Eukaryota</taxon>
        <taxon>Fungi</taxon>
        <taxon>Dikarya</taxon>
        <taxon>Ascomycota</taxon>
        <taxon>Pezizomycotina</taxon>
        <taxon>Eurotiomycetes</taxon>
        <taxon>Eurotiomycetidae</taxon>
        <taxon>Eurotiales</taxon>
        <taxon>Aspergillaceae</taxon>
        <taxon>Aspergillus</taxon>
    </lineage>
</organism>
<keyword evidence="1" id="KW-1133">Transmembrane helix</keyword>
<keyword evidence="1" id="KW-0812">Transmembrane</keyword>
<protein>
    <submittedName>
        <fullName evidence="2">Uncharacterized protein</fullName>
    </submittedName>
</protein>
<dbReference type="EMBL" id="AP024449">
    <property type="protein sequence ID" value="BCS28483.1"/>
    <property type="molecule type" value="Genomic_DNA"/>
</dbReference>
<evidence type="ECO:0000313" key="2">
    <source>
        <dbReference type="EMBL" id="BCS28483.1"/>
    </source>
</evidence>
<accession>A0A7R7XWZ4</accession>
<keyword evidence="3" id="KW-1185">Reference proteome</keyword>
<keyword evidence="1" id="KW-0472">Membrane</keyword>
<dbReference type="Proteomes" id="UP000654913">
    <property type="component" value="Chromosome 7"/>
</dbReference>
<gene>
    <name evidence="2" type="ORF">APUU_70053A</name>
</gene>
<proteinExistence type="predicted"/>
<feature type="transmembrane region" description="Helical" evidence="1">
    <location>
        <begin position="75"/>
        <end position="93"/>
    </location>
</feature>
<evidence type="ECO:0000256" key="1">
    <source>
        <dbReference type="SAM" id="Phobius"/>
    </source>
</evidence>
<dbReference type="AlphaFoldDB" id="A0A7R7XWZ4"/>
<dbReference type="RefSeq" id="XP_041560669.1">
    <property type="nucleotide sequence ID" value="XM_041694884.1"/>
</dbReference>
<dbReference type="KEGG" id="apuu:APUU_70053A"/>